<proteinExistence type="predicted"/>
<dbReference type="EMBL" id="JARJCM010000018">
    <property type="protein sequence ID" value="KAJ7041286.1"/>
    <property type="molecule type" value="Genomic_DNA"/>
</dbReference>
<dbReference type="AlphaFoldDB" id="A0AAD6XAW0"/>
<feature type="compositionally biased region" description="Low complexity" evidence="1">
    <location>
        <begin position="189"/>
        <end position="201"/>
    </location>
</feature>
<evidence type="ECO:0000313" key="3">
    <source>
        <dbReference type="Proteomes" id="UP001218188"/>
    </source>
</evidence>
<keyword evidence="3" id="KW-1185">Reference proteome</keyword>
<feature type="compositionally biased region" description="Polar residues" evidence="1">
    <location>
        <begin position="130"/>
        <end position="165"/>
    </location>
</feature>
<sequence length="608" mass="67606">MPASALENNNTINDLLDARRGRSADRWVFKTLAHSKPIRPRVRVNFLEALKGALRCLRYNEAYDLVFRGEILEVESCAGHQFTQFAPYRSPSREPTPTEPATPPDGATPARESTPPTEPFQSPIWPSLSPEPSSSGAVQSPTWPSLPQPDSQADSLFSPTVSVSSPRGGLFDTGDTHPGSREGSPLTPVPSDRGSSPSPSSGTIDLLEIEHIRRVHPPSPTLTELFQEPKSASISPGKKLITYSRRDRERHGRNDLGETTSAPAVLQVTSAVASTSTSAATVLTAPERRLPLRYRQLDHWPASEGLRRSARLGQQRVSQTAGYSSQPFLRLHQIITIRMSDLRPLVDNNLVIGAIAGNPVGDPAGEPLSDWPLLVARGTRDLQRVHFKADFTHLPKTPICRSVSFPHRVVNSDLNRELISPVVLSDCFRALAAYQNHLLKQMAPRVHAYSRFQLDTLQDCFAIFPAFPGSAFSTAQFTFGNSHLYSRRNVRDILHGFRVITVLGNFTICYCILPDDNIAIHCFPGSTVLIAGSVKHYFFTKVEAKETRFLFEQFFDACVQRWIDRGFRSDTDYEENATDAEIVEVETKLANRIPFAMKLFSRLHEIHV</sequence>
<comment type="caution">
    <text evidence="2">The sequence shown here is derived from an EMBL/GenBank/DDBJ whole genome shotgun (WGS) entry which is preliminary data.</text>
</comment>
<protein>
    <submittedName>
        <fullName evidence="2">Uncharacterized protein</fullName>
    </submittedName>
</protein>
<evidence type="ECO:0000313" key="2">
    <source>
        <dbReference type="EMBL" id="KAJ7041286.1"/>
    </source>
</evidence>
<organism evidence="2 3">
    <name type="scientific">Mycena alexandri</name>
    <dbReference type="NCBI Taxonomy" id="1745969"/>
    <lineage>
        <taxon>Eukaryota</taxon>
        <taxon>Fungi</taxon>
        <taxon>Dikarya</taxon>
        <taxon>Basidiomycota</taxon>
        <taxon>Agaricomycotina</taxon>
        <taxon>Agaricomycetes</taxon>
        <taxon>Agaricomycetidae</taxon>
        <taxon>Agaricales</taxon>
        <taxon>Marasmiineae</taxon>
        <taxon>Mycenaceae</taxon>
        <taxon>Mycena</taxon>
    </lineage>
</organism>
<name>A0AAD6XAW0_9AGAR</name>
<evidence type="ECO:0000256" key="1">
    <source>
        <dbReference type="SAM" id="MobiDB-lite"/>
    </source>
</evidence>
<reference evidence="2" key="1">
    <citation type="submission" date="2023-03" db="EMBL/GenBank/DDBJ databases">
        <title>Massive genome expansion in bonnet fungi (Mycena s.s.) driven by repeated elements and novel gene families across ecological guilds.</title>
        <authorList>
            <consortium name="Lawrence Berkeley National Laboratory"/>
            <person name="Harder C.B."/>
            <person name="Miyauchi S."/>
            <person name="Viragh M."/>
            <person name="Kuo A."/>
            <person name="Thoen E."/>
            <person name="Andreopoulos B."/>
            <person name="Lu D."/>
            <person name="Skrede I."/>
            <person name="Drula E."/>
            <person name="Henrissat B."/>
            <person name="Morin E."/>
            <person name="Kohler A."/>
            <person name="Barry K."/>
            <person name="LaButti K."/>
            <person name="Morin E."/>
            <person name="Salamov A."/>
            <person name="Lipzen A."/>
            <person name="Mereny Z."/>
            <person name="Hegedus B."/>
            <person name="Baldrian P."/>
            <person name="Stursova M."/>
            <person name="Weitz H."/>
            <person name="Taylor A."/>
            <person name="Grigoriev I.V."/>
            <person name="Nagy L.G."/>
            <person name="Martin F."/>
            <person name="Kauserud H."/>
        </authorList>
    </citation>
    <scope>NUCLEOTIDE SEQUENCE</scope>
    <source>
        <strain evidence="2">CBHHK200</strain>
    </source>
</reference>
<gene>
    <name evidence="2" type="ORF">C8F04DRAFT_1177461</name>
</gene>
<feature type="region of interest" description="Disordered" evidence="1">
    <location>
        <begin position="85"/>
        <end position="203"/>
    </location>
</feature>
<accession>A0AAD6XAW0</accession>
<dbReference type="Proteomes" id="UP001218188">
    <property type="component" value="Unassembled WGS sequence"/>
</dbReference>